<evidence type="ECO:0000256" key="2">
    <source>
        <dbReference type="SAM" id="MobiDB-lite"/>
    </source>
</evidence>
<feature type="coiled-coil region" evidence="1">
    <location>
        <begin position="190"/>
        <end position="246"/>
    </location>
</feature>
<accession>A0A9P1N8H3</accession>
<gene>
    <name evidence="3" type="ORF">CAMP_LOCUS16291</name>
</gene>
<evidence type="ECO:0000256" key="1">
    <source>
        <dbReference type="SAM" id="Coils"/>
    </source>
</evidence>
<dbReference type="AlphaFoldDB" id="A0A9P1N8H3"/>
<organism evidence="3 4">
    <name type="scientific">Caenorhabditis angaria</name>
    <dbReference type="NCBI Taxonomy" id="860376"/>
    <lineage>
        <taxon>Eukaryota</taxon>
        <taxon>Metazoa</taxon>
        <taxon>Ecdysozoa</taxon>
        <taxon>Nematoda</taxon>
        <taxon>Chromadorea</taxon>
        <taxon>Rhabditida</taxon>
        <taxon>Rhabditina</taxon>
        <taxon>Rhabditomorpha</taxon>
        <taxon>Rhabditoidea</taxon>
        <taxon>Rhabditidae</taxon>
        <taxon>Peloderinae</taxon>
        <taxon>Caenorhabditis</taxon>
    </lineage>
</organism>
<keyword evidence="4" id="KW-1185">Reference proteome</keyword>
<dbReference type="Proteomes" id="UP001152747">
    <property type="component" value="Unassembled WGS sequence"/>
</dbReference>
<feature type="region of interest" description="Disordered" evidence="2">
    <location>
        <begin position="1"/>
        <end position="32"/>
    </location>
</feature>
<reference evidence="3" key="1">
    <citation type="submission" date="2022-11" db="EMBL/GenBank/DDBJ databases">
        <authorList>
            <person name="Kikuchi T."/>
        </authorList>
    </citation>
    <scope>NUCLEOTIDE SEQUENCE</scope>
    <source>
        <strain evidence="3">PS1010</strain>
    </source>
</reference>
<keyword evidence="1" id="KW-0175">Coiled coil</keyword>
<comment type="caution">
    <text evidence="3">The sequence shown here is derived from an EMBL/GenBank/DDBJ whole genome shotgun (WGS) entry which is preliminary data.</text>
</comment>
<evidence type="ECO:0000313" key="3">
    <source>
        <dbReference type="EMBL" id="CAI5453654.1"/>
    </source>
</evidence>
<feature type="compositionally biased region" description="Basic and acidic residues" evidence="2">
    <location>
        <begin position="14"/>
        <end position="25"/>
    </location>
</feature>
<proteinExistence type="predicted"/>
<dbReference type="EMBL" id="CANHGI010000005">
    <property type="protein sequence ID" value="CAI5453654.1"/>
    <property type="molecule type" value="Genomic_DNA"/>
</dbReference>
<feature type="region of interest" description="Disordered" evidence="2">
    <location>
        <begin position="59"/>
        <end position="100"/>
    </location>
</feature>
<protein>
    <submittedName>
        <fullName evidence="3">Uncharacterized protein</fullName>
    </submittedName>
</protein>
<evidence type="ECO:0000313" key="4">
    <source>
        <dbReference type="Proteomes" id="UP001152747"/>
    </source>
</evidence>
<sequence>MDGRDYNKPQGPPDNKERKPEKKGTIDTIKGFFPSWNRTEVSQFDIEEQRREIERIERLRRLEEKTKKNYAEREQRYREQEESDRKHEEKHKEREDNYKKKLQEIEQERTKKQVETDQEFQNRMKQLNDLTALNIERQNERHARILDETEREYDLKIASKQRETQSIVNIIQQASERNSNESKMRQQQTIDETNEHLRLADERRKQREQELEELREKTRIELEKSRIMWEERKRQLEEQMEYMEQMMIQKLWSIRLENQFTNRLDFLRTSGREILRNYTVLIETLNIVKRRKANGKEVSEEFYAPKIQVLQNSLDSEKELMQKESENIGNILFNGQWVFLYPVKNSLDDIVNSCANFSKVLSGVNLPNLLNCIAQLKDAHVDLCLKIDAIPTFNQLKATNYQFSNLAMIEDEPSQFRIEEIE</sequence>
<name>A0A9P1N8H3_9PELO</name>